<dbReference type="Proteomes" id="UP000183400">
    <property type="component" value="Unassembled WGS sequence"/>
</dbReference>
<protein>
    <recommendedName>
        <fullName evidence="6">SURF1-like protein</fullName>
    </recommendedName>
</protein>
<accession>A0A1H2XZ93</accession>
<keyword evidence="3 6" id="KW-0812">Transmembrane</keyword>
<feature type="transmembrane region" description="Helical" evidence="6">
    <location>
        <begin position="211"/>
        <end position="228"/>
    </location>
</feature>
<dbReference type="OrthoDB" id="6079986at2"/>
<dbReference type="Pfam" id="PF02104">
    <property type="entry name" value="SURF1"/>
    <property type="match status" value="1"/>
</dbReference>
<dbReference type="PANTHER" id="PTHR23427">
    <property type="entry name" value="SURFEIT LOCUS PROTEIN"/>
    <property type="match status" value="1"/>
</dbReference>
<evidence type="ECO:0000256" key="1">
    <source>
        <dbReference type="ARBA" id="ARBA00004370"/>
    </source>
</evidence>
<dbReference type="InterPro" id="IPR045214">
    <property type="entry name" value="Surf1/Surf4"/>
</dbReference>
<comment type="similarity">
    <text evidence="2 6">Belongs to the SURF1 family.</text>
</comment>
<feature type="transmembrane region" description="Helical" evidence="6">
    <location>
        <begin position="12"/>
        <end position="32"/>
    </location>
</feature>
<name>A0A1H2XZ93_9RHOB</name>
<dbReference type="STRING" id="985054.SAMN05444358_102106"/>
<evidence type="ECO:0000256" key="5">
    <source>
        <dbReference type="ARBA" id="ARBA00023136"/>
    </source>
</evidence>
<sequence length="236" mass="26061">MSAQTVPRRPLWVTVVLLVLSAALIVVFVLLGNWQMRRLGWKQDLIAVVGARAFGDPADMPAQFDPNLHAYLRVSVDGEFLDAAPILIKAVTEIGPGYWVMSPMQTEAGILWVNRGFVPPDRRDPAQWAAPLAPITGLLRPDSPGGTLMERNRPDADRWVSRDTQAMSEARGFRSTLPYFLDADHLTGTGDWPRGGLTVVRFSNSHLSYALTWYAMAVLFAAALVYVVRSGLKDTD</sequence>
<dbReference type="PROSITE" id="PS50895">
    <property type="entry name" value="SURF1"/>
    <property type="match status" value="1"/>
</dbReference>
<organism evidence="7 8">
    <name type="scientific">Ruegeria halocynthiae</name>
    <dbReference type="NCBI Taxonomy" id="985054"/>
    <lineage>
        <taxon>Bacteria</taxon>
        <taxon>Pseudomonadati</taxon>
        <taxon>Pseudomonadota</taxon>
        <taxon>Alphaproteobacteria</taxon>
        <taxon>Rhodobacterales</taxon>
        <taxon>Roseobacteraceae</taxon>
        <taxon>Ruegeria</taxon>
    </lineage>
</organism>
<dbReference type="PANTHER" id="PTHR23427:SF2">
    <property type="entry name" value="SURFEIT LOCUS PROTEIN 1"/>
    <property type="match status" value="1"/>
</dbReference>
<dbReference type="CDD" id="cd06662">
    <property type="entry name" value="SURF1"/>
    <property type="match status" value="1"/>
</dbReference>
<evidence type="ECO:0000313" key="8">
    <source>
        <dbReference type="Proteomes" id="UP000183400"/>
    </source>
</evidence>
<dbReference type="AlphaFoldDB" id="A0A1H2XZ93"/>
<dbReference type="InterPro" id="IPR002994">
    <property type="entry name" value="Surf1/Shy1"/>
</dbReference>
<keyword evidence="4 6" id="KW-1133">Transmembrane helix</keyword>
<keyword evidence="6" id="KW-1003">Cell membrane</keyword>
<evidence type="ECO:0000256" key="2">
    <source>
        <dbReference type="ARBA" id="ARBA00007165"/>
    </source>
</evidence>
<proteinExistence type="inferred from homology"/>
<dbReference type="GO" id="GO:0005886">
    <property type="term" value="C:plasma membrane"/>
    <property type="evidence" value="ECO:0007669"/>
    <property type="project" value="UniProtKB-SubCell"/>
</dbReference>
<evidence type="ECO:0000313" key="7">
    <source>
        <dbReference type="EMBL" id="SDW98121.1"/>
    </source>
</evidence>
<evidence type="ECO:0000256" key="3">
    <source>
        <dbReference type="ARBA" id="ARBA00022692"/>
    </source>
</evidence>
<keyword evidence="8" id="KW-1185">Reference proteome</keyword>
<comment type="subcellular location">
    <subcellularLocation>
        <location evidence="6">Cell membrane</location>
        <topology evidence="6">Multi-pass membrane protein</topology>
    </subcellularLocation>
    <subcellularLocation>
        <location evidence="1">Membrane</location>
    </subcellularLocation>
</comment>
<dbReference type="EMBL" id="FNNP01000002">
    <property type="protein sequence ID" value="SDW98121.1"/>
    <property type="molecule type" value="Genomic_DNA"/>
</dbReference>
<evidence type="ECO:0000256" key="4">
    <source>
        <dbReference type="ARBA" id="ARBA00022989"/>
    </source>
</evidence>
<evidence type="ECO:0000256" key="6">
    <source>
        <dbReference type="RuleBase" id="RU363076"/>
    </source>
</evidence>
<dbReference type="RefSeq" id="WP_074736640.1">
    <property type="nucleotide sequence ID" value="NZ_FNNP01000002.1"/>
</dbReference>
<reference evidence="8" key="1">
    <citation type="submission" date="2016-10" db="EMBL/GenBank/DDBJ databases">
        <authorList>
            <person name="Varghese N."/>
            <person name="Submissions S."/>
        </authorList>
    </citation>
    <scope>NUCLEOTIDE SEQUENCE [LARGE SCALE GENOMIC DNA]</scope>
    <source>
        <strain evidence="8">DSM 27839</strain>
    </source>
</reference>
<gene>
    <name evidence="7" type="ORF">SAMN05444358_102106</name>
</gene>
<keyword evidence="5 6" id="KW-0472">Membrane</keyword>